<sequence length="274" mass="31124">MPSLDSNIEERSNLNESINNTPASEKDIAHVTDHTEYKSYLHENTDGNFCETLPTASVCNYEKSLDNADDNIMKFTNFVTMKRGHSKALEEIENFTLLLHQSAKNREFDIDELRLPVLGDSAINESSTNNKIDSEVTVTISRITNISIASVLNRNLNESEYDRIMKLPLFINDHKRISEANQIKKSENSLDPSSAKVVFMNESSKFMNESHLKTRVLPANGTQSANSLRKESTSEEKSLRDSENDIYTSGRPRRRKAPVNLKEPSLNTKLRRNE</sequence>
<feature type="compositionally biased region" description="Polar residues" evidence="3">
    <location>
        <begin position="14"/>
        <end position="23"/>
    </location>
</feature>
<organism evidence="5 7">
    <name type="scientific">Pogonomyrmex barbatus</name>
    <name type="common">red harvester ant</name>
    <dbReference type="NCBI Taxonomy" id="144034"/>
    <lineage>
        <taxon>Eukaryota</taxon>
        <taxon>Metazoa</taxon>
        <taxon>Ecdysozoa</taxon>
        <taxon>Arthropoda</taxon>
        <taxon>Hexapoda</taxon>
        <taxon>Insecta</taxon>
        <taxon>Pterygota</taxon>
        <taxon>Neoptera</taxon>
        <taxon>Endopterygota</taxon>
        <taxon>Hymenoptera</taxon>
        <taxon>Apocrita</taxon>
        <taxon>Aculeata</taxon>
        <taxon>Formicoidea</taxon>
        <taxon>Formicidae</taxon>
        <taxon>Myrmicinae</taxon>
        <taxon>Pogonomyrmex</taxon>
    </lineage>
</organism>
<name>A0A6I9WBK1_9HYME</name>
<evidence type="ECO:0000313" key="8">
    <source>
        <dbReference type="RefSeq" id="XP_011639736.1"/>
    </source>
</evidence>
<reference evidence="6 7" key="1">
    <citation type="submission" date="2025-04" db="UniProtKB">
        <authorList>
            <consortium name="RefSeq"/>
        </authorList>
    </citation>
    <scope>IDENTIFICATION</scope>
</reference>
<dbReference type="OrthoDB" id="6622071at2759"/>
<accession>A0A6I9WBK1</accession>
<dbReference type="GeneID" id="105428866"/>
<dbReference type="GO" id="GO:0005634">
    <property type="term" value="C:nucleus"/>
    <property type="evidence" value="ECO:0007669"/>
    <property type="project" value="InterPro"/>
</dbReference>
<feature type="compositionally biased region" description="Basic and acidic residues" evidence="3">
    <location>
        <begin position="228"/>
        <end position="243"/>
    </location>
</feature>
<evidence type="ECO:0000256" key="2">
    <source>
        <dbReference type="ARBA" id="ARBA00022829"/>
    </source>
</evidence>
<feature type="region of interest" description="Disordered" evidence="3">
    <location>
        <begin position="1"/>
        <end position="29"/>
    </location>
</feature>
<evidence type="ECO:0000259" key="4">
    <source>
        <dbReference type="Pfam" id="PF07557"/>
    </source>
</evidence>
<protein>
    <submittedName>
        <fullName evidence="6 7">Uncharacterized protein LOC105428866</fullName>
    </submittedName>
</protein>
<dbReference type="KEGG" id="pbar:105428866"/>
<keyword evidence="5" id="KW-1185">Reference proteome</keyword>
<dbReference type="GO" id="GO:0000775">
    <property type="term" value="C:chromosome, centromeric region"/>
    <property type="evidence" value="ECO:0007669"/>
    <property type="project" value="InterPro"/>
</dbReference>
<evidence type="ECO:0000313" key="5">
    <source>
        <dbReference type="Proteomes" id="UP000504615"/>
    </source>
</evidence>
<comment type="similarity">
    <text evidence="1">Belongs to the shugoshin family.</text>
</comment>
<dbReference type="AlphaFoldDB" id="A0A6I9WBK1"/>
<dbReference type="Pfam" id="PF07557">
    <property type="entry name" value="Shugoshin_C"/>
    <property type="match status" value="1"/>
</dbReference>
<proteinExistence type="inferred from homology"/>
<evidence type="ECO:0000313" key="7">
    <source>
        <dbReference type="RefSeq" id="XP_011639735.1"/>
    </source>
</evidence>
<dbReference type="RefSeq" id="XP_011639735.1">
    <property type="nucleotide sequence ID" value="XM_011641433.1"/>
</dbReference>
<dbReference type="RefSeq" id="XP_011639734.1">
    <property type="nucleotide sequence ID" value="XM_011641432.1"/>
</dbReference>
<evidence type="ECO:0000256" key="3">
    <source>
        <dbReference type="SAM" id="MobiDB-lite"/>
    </source>
</evidence>
<dbReference type="Proteomes" id="UP000504615">
    <property type="component" value="Unplaced"/>
</dbReference>
<keyword evidence="2" id="KW-0159">Chromosome partition</keyword>
<dbReference type="RefSeq" id="XP_011639736.1">
    <property type="nucleotide sequence ID" value="XM_011641434.1"/>
</dbReference>
<gene>
    <name evidence="6 7 8" type="primary">LOC105428866</name>
</gene>
<evidence type="ECO:0000313" key="6">
    <source>
        <dbReference type="RefSeq" id="XP_011639734.1"/>
    </source>
</evidence>
<feature type="region of interest" description="Disordered" evidence="3">
    <location>
        <begin position="210"/>
        <end position="274"/>
    </location>
</feature>
<dbReference type="GO" id="GO:0045132">
    <property type="term" value="P:meiotic chromosome segregation"/>
    <property type="evidence" value="ECO:0007669"/>
    <property type="project" value="InterPro"/>
</dbReference>
<dbReference type="InterPro" id="IPR011515">
    <property type="entry name" value="Shugoshin_C"/>
</dbReference>
<evidence type="ECO:0000256" key="1">
    <source>
        <dbReference type="ARBA" id="ARBA00010845"/>
    </source>
</evidence>
<feature type="domain" description="Shugoshin C-terminal" evidence="4">
    <location>
        <begin position="250"/>
        <end position="272"/>
    </location>
</feature>